<dbReference type="InterPro" id="IPR027417">
    <property type="entry name" value="P-loop_NTPase"/>
</dbReference>
<dbReference type="PANTHER" id="PTHR32071:SF113">
    <property type="entry name" value="ALGINATE BIOSYNTHESIS TRANSCRIPTIONAL REGULATORY PROTEIN ALGB"/>
    <property type="match status" value="1"/>
</dbReference>
<keyword evidence="1" id="KW-0547">Nucleotide-binding</keyword>
<dbReference type="PROSITE" id="PS00676">
    <property type="entry name" value="SIGMA54_INTERACT_2"/>
    <property type="match status" value="1"/>
</dbReference>
<dbReference type="AlphaFoldDB" id="A0A7V1EIU1"/>
<dbReference type="CDD" id="cd00156">
    <property type="entry name" value="REC"/>
    <property type="match status" value="1"/>
</dbReference>
<protein>
    <submittedName>
        <fullName evidence="9">Sigma-54-dependent Fis family transcriptional regulator</fullName>
    </submittedName>
</protein>
<sequence length="429" mass="48994">MKPRILLLDDEESLLKWLSFALQENGYDVYATAEPRNAINQLKLEKFDCVISDIRMPGMDGFQFLKNVRSMYPTLPVIFITAYGSMESVINALRDRASDYILKPFGIDEILNRIRANLRKEKEKPIEIVGESKVMKNILNLVDKIAQTDTTVLILGESGTGKELIAREIHHRSKRAGYNFITISCAALPETLLESELFGYKKGAFTGATNDKDGLFLAANKGSFFLDEIGDAPSSIQMKILRLLEEREIVPLGSTKPIKVDVRLIAATNKDLYEEVKQKRFREDLYYRLNVIPITLPPLRQRKEDIPLLAEYFLKSICEHENLGEKRLMKSTIEVLQNYSWPGNVRELKHIIERAAVLADTYYIKPEHINLPGEQIEPLRKLEDNEIKRALKECNGNIIEAAKRLGISRATLYRKLKGAEKKEGKKVKK</sequence>
<dbReference type="SUPFAM" id="SSF52172">
    <property type="entry name" value="CheY-like"/>
    <property type="match status" value="1"/>
</dbReference>
<dbReference type="GO" id="GO:0043565">
    <property type="term" value="F:sequence-specific DNA binding"/>
    <property type="evidence" value="ECO:0007669"/>
    <property type="project" value="InterPro"/>
</dbReference>
<dbReference type="PANTHER" id="PTHR32071">
    <property type="entry name" value="TRANSCRIPTIONAL REGULATORY PROTEIN"/>
    <property type="match status" value="1"/>
</dbReference>
<dbReference type="Pfam" id="PF02954">
    <property type="entry name" value="HTH_8"/>
    <property type="match status" value="1"/>
</dbReference>
<dbReference type="FunFam" id="3.40.50.300:FF:000006">
    <property type="entry name" value="DNA-binding transcriptional regulator NtrC"/>
    <property type="match status" value="1"/>
</dbReference>
<dbReference type="InterPro" id="IPR025943">
    <property type="entry name" value="Sigma_54_int_dom_ATP-bd_2"/>
</dbReference>
<keyword evidence="5" id="KW-0804">Transcription</keyword>
<dbReference type="SUPFAM" id="SSF46689">
    <property type="entry name" value="Homeodomain-like"/>
    <property type="match status" value="1"/>
</dbReference>
<dbReference type="InterPro" id="IPR011006">
    <property type="entry name" value="CheY-like_superfamily"/>
</dbReference>
<dbReference type="Pfam" id="PF25601">
    <property type="entry name" value="AAA_lid_14"/>
    <property type="match status" value="1"/>
</dbReference>
<keyword evidence="6" id="KW-0597">Phosphoprotein</keyword>
<dbReference type="SUPFAM" id="SSF52540">
    <property type="entry name" value="P-loop containing nucleoside triphosphate hydrolases"/>
    <property type="match status" value="1"/>
</dbReference>
<dbReference type="Pfam" id="PF00072">
    <property type="entry name" value="Response_reg"/>
    <property type="match status" value="1"/>
</dbReference>
<evidence type="ECO:0000256" key="4">
    <source>
        <dbReference type="ARBA" id="ARBA00023125"/>
    </source>
</evidence>
<keyword evidence="4" id="KW-0238">DNA-binding</keyword>
<dbReference type="SMART" id="SM00448">
    <property type="entry name" value="REC"/>
    <property type="match status" value="1"/>
</dbReference>
<proteinExistence type="predicted"/>
<dbReference type="Pfam" id="PF00158">
    <property type="entry name" value="Sigma54_activat"/>
    <property type="match status" value="1"/>
</dbReference>
<dbReference type="InterPro" id="IPR002078">
    <property type="entry name" value="Sigma_54_int"/>
</dbReference>
<organism evidence="9">
    <name type="scientific">candidate division WOR-3 bacterium</name>
    <dbReference type="NCBI Taxonomy" id="2052148"/>
    <lineage>
        <taxon>Bacteria</taxon>
        <taxon>Bacteria division WOR-3</taxon>
    </lineage>
</organism>
<dbReference type="InterPro" id="IPR003593">
    <property type="entry name" value="AAA+_ATPase"/>
</dbReference>
<dbReference type="PROSITE" id="PS50110">
    <property type="entry name" value="RESPONSE_REGULATORY"/>
    <property type="match status" value="1"/>
</dbReference>
<dbReference type="GO" id="GO:0000160">
    <property type="term" value="P:phosphorelay signal transduction system"/>
    <property type="evidence" value="ECO:0007669"/>
    <property type="project" value="InterPro"/>
</dbReference>
<dbReference type="CDD" id="cd00009">
    <property type="entry name" value="AAA"/>
    <property type="match status" value="1"/>
</dbReference>
<dbReference type="InterPro" id="IPR058031">
    <property type="entry name" value="AAA_lid_NorR"/>
</dbReference>
<dbReference type="Gene3D" id="1.10.8.60">
    <property type="match status" value="1"/>
</dbReference>
<dbReference type="SMART" id="SM00382">
    <property type="entry name" value="AAA"/>
    <property type="match status" value="1"/>
</dbReference>
<dbReference type="InterPro" id="IPR002197">
    <property type="entry name" value="HTH_Fis"/>
</dbReference>
<dbReference type="GO" id="GO:0006355">
    <property type="term" value="P:regulation of DNA-templated transcription"/>
    <property type="evidence" value="ECO:0007669"/>
    <property type="project" value="InterPro"/>
</dbReference>
<reference evidence="9" key="1">
    <citation type="journal article" date="2020" name="mSystems">
        <title>Genome- and Community-Level Interaction Insights into Carbon Utilization and Element Cycling Functions of Hydrothermarchaeota in Hydrothermal Sediment.</title>
        <authorList>
            <person name="Zhou Z."/>
            <person name="Liu Y."/>
            <person name="Xu W."/>
            <person name="Pan J."/>
            <person name="Luo Z.H."/>
            <person name="Li M."/>
        </authorList>
    </citation>
    <scope>NUCLEOTIDE SEQUENCE [LARGE SCALE GENOMIC DNA]</scope>
    <source>
        <strain evidence="9">SpSt-258</strain>
    </source>
</reference>
<dbReference type="GO" id="GO:0005524">
    <property type="term" value="F:ATP binding"/>
    <property type="evidence" value="ECO:0007669"/>
    <property type="project" value="UniProtKB-KW"/>
</dbReference>
<dbReference type="PRINTS" id="PR01590">
    <property type="entry name" value="HTHFIS"/>
</dbReference>
<dbReference type="InterPro" id="IPR025944">
    <property type="entry name" value="Sigma_54_int_dom_CS"/>
</dbReference>
<evidence type="ECO:0000256" key="2">
    <source>
        <dbReference type="ARBA" id="ARBA00022840"/>
    </source>
</evidence>
<gene>
    <name evidence="9" type="ORF">ENP86_10260</name>
</gene>
<dbReference type="Gene3D" id="1.10.10.60">
    <property type="entry name" value="Homeodomain-like"/>
    <property type="match status" value="1"/>
</dbReference>
<evidence type="ECO:0000259" key="7">
    <source>
        <dbReference type="PROSITE" id="PS50045"/>
    </source>
</evidence>
<keyword evidence="3" id="KW-0805">Transcription regulation</keyword>
<comment type="caution">
    <text evidence="9">The sequence shown here is derived from an EMBL/GenBank/DDBJ whole genome shotgun (WGS) entry which is preliminary data.</text>
</comment>
<dbReference type="InterPro" id="IPR001789">
    <property type="entry name" value="Sig_transdc_resp-reg_receiver"/>
</dbReference>
<feature type="domain" description="Sigma-54 factor interaction" evidence="7">
    <location>
        <begin position="128"/>
        <end position="357"/>
    </location>
</feature>
<evidence type="ECO:0000256" key="1">
    <source>
        <dbReference type="ARBA" id="ARBA00022741"/>
    </source>
</evidence>
<accession>A0A7V1EIU1</accession>
<keyword evidence="2" id="KW-0067">ATP-binding</keyword>
<feature type="domain" description="Response regulatory" evidence="8">
    <location>
        <begin position="4"/>
        <end position="118"/>
    </location>
</feature>
<name>A0A7V1EIU1_UNCW3</name>
<dbReference type="EMBL" id="DSKY01000022">
    <property type="protein sequence ID" value="HDY59910.1"/>
    <property type="molecule type" value="Genomic_DNA"/>
</dbReference>
<dbReference type="Gene3D" id="3.40.50.2300">
    <property type="match status" value="1"/>
</dbReference>
<dbReference type="Gene3D" id="3.40.50.300">
    <property type="entry name" value="P-loop containing nucleotide triphosphate hydrolases"/>
    <property type="match status" value="1"/>
</dbReference>
<evidence type="ECO:0000256" key="6">
    <source>
        <dbReference type="PROSITE-ProRule" id="PRU00169"/>
    </source>
</evidence>
<dbReference type="PROSITE" id="PS50045">
    <property type="entry name" value="SIGMA54_INTERACT_4"/>
    <property type="match status" value="1"/>
</dbReference>
<dbReference type="InterPro" id="IPR009057">
    <property type="entry name" value="Homeodomain-like_sf"/>
</dbReference>
<evidence type="ECO:0000256" key="3">
    <source>
        <dbReference type="ARBA" id="ARBA00023015"/>
    </source>
</evidence>
<evidence type="ECO:0000256" key="5">
    <source>
        <dbReference type="ARBA" id="ARBA00023163"/>
    </source>
</evidence>
<evidence type="ECO:0000259" key="8">
    <source>
        <dbReference type="PROSITE" id="PS50110"/>
    </source>
</evidence>
<feature type="modified residue" description="4-aspartylphosphate" evidence="6">
    <location>
        <position position="53"/>
    </location>
</feature>
<dbReference type="InterPro" id="IPR025662">
    <property type="entry name" value="Sigma_54_int_dom_ATP-bd_1"/>
</dbReference>
<dbReference type="PROSITE" id="PS00688">
    <property type="entry name" value="SIGMA54_INTERACT_3"/>
    <property type="match status" value="1"/>
</dbReference>
<evidence type="ECO:0000313" key="9">
    <source>
        <dbReference type="EMBL" id="HDY59910.1"/>
    </source>
</evidence>
<dbReference type="PROSITE" id="PS00675">
    <property type="entry name" value="SIGMA54_INTERACT_1"/>
    <property type="match status" value="1"/>
</dbReference>